<dbReference type="SUPFAM" id="SSF56112">
    <property type="entry name" value="Protein kinase-like (PK-like)"/>
    <property type="match status" value="1"/>
</dbReference>
<evidence type="ECO:0000256" key="3">
    <source>
        <dbReference type="ARBA" id="ARBA00012513"/>
    </source>
</evidence>
<dbReference type="PROSITE" id="PS50011">
    <property type="entry name" value="PROTEIN_KINASE_DOM"/>
    <property type="match status" value="1"/>
</dbReference>
<evidence type="ECO:0000256" key="19">
    <source>
        <dbReference type="SAM" id="MobiDB-lite"/>
    </source>
</evidence>
<evidence type="ECO:0000256" key="1">
    <source>
        <dbReference type="ARBA" id="ARBA00004202"/>
    </source>
</evidence>
<dbReference type="CTD" id="9833"/>
<keyword evidence="11" id="KW-0418">Kinase</keyword>
<dbReference type="GO" id="GO:0005524">
    <property type="term" value="F:ATP binding"/>
    <property type="evidence" value="ECO:0007669"/>
    <property type="project" value="UniProtKB-UniRule"/>
</dbReference>
<dbReference type="PANTHER" id="PTHR24346:SF30">
    <property type="entry name" value="MATERNAL EMBRYONIC LEUCINE ZIPPER KINASE"/>
    <property type="match status" value="1"/>
</dbReference>
<protein>
    <recommendedName>
        <fullName evidence="4">Maternal embryonic leucine zipper kinase</fullName>
        <ecNumber evidence="3">2.7.11.1</ecNumber>
    </recommendedName>
</protein>
<evidence type="ECO:0000256" key="13">
    <source>
        <dbReference type="ARBA" id="ARBA00023121"/>
    </source>
</evidence>
<dbReference type="GO" id="GO:0004674">
    <property type="term" value="F:protein serine/threonine kinase activity"/>
    <property type="evidence" value="ECO:0007669"/>
    <property type="project" value="UniProtKB-KW"/>
</dbReference>
<evidence type="ECO:0000259" key="20">
    <source>
        <dbReference type="PROSITE" id="PS50011"/>
    </source>
</evidence>
<evidence type="ECO:0000256" key="11">
    <source>
        <dbReference type="ARBA" id="ARBA00022777"/>
    </source>
</evidence>
<keyword evidence="22" id="KW-1185">Reference proteome</keyword>
<evidence type="ECO:0000256" key="2">
    <source>
        <dbReference type="ARBA" id="ARBA00006234"/>
    </source>
</evidence>
<keyword evidence="15" id="KW-0131">Cell cycle</keyword>
<dbReference type="GO" id="GO:0005886">
    <property type="term" value="C:plasma membrane"/>
    <property type="evidence" value="ECO:0007669"/>
    <property type="project" value="UniProtKB-SubCell"/>
</dbReference>
<dbReference type="InterPro" id="IPR028375">
    <property type="entry name" value="KA1/Ssp2_C"/>
</dbReference>
<feature type="domain" description="KA1" evidence="21">
    <location>
        <begin position="670"/>
        <end position="719"/>
    </location>
</feature>
<feature type="region of interest" description="Disordered" evidence="19">
    <location>
        <begin position="454"/>
        <end position="524"/>
    </location>
</feature>
<evidence type="ECO:0000313" key="23">
    <source>
        <dbReference type="RefSeq" id="XP_022095112.1"/>
    </source>
</evidence>
<dbReference type="Pfam" id="PF00069">
    <property type="entry name" value="Pkinase"/>
    <property type="match status" value="1"/>
</dbReference>
<dbReference type="RefSeq" id="XP_022095112.1">
    <property type="nucleotide sequence ID" value="XM_022239420.1"/>
</dbReference>
<name>A0A8B7YR06_ACAPL</name>
<dbReference type="CDD" id="cd14078">
    <property type="entry name" value="STKc_MELK"/>
    <property type="match status" value="1"/>
</dbReference>
<dbReference type="PROSITE" id="PS00107">
    <property type="entry name" value="PROTEIN_KINASE_ATP"/>
    <property type="match status" value="1"/>
</dbReference>
<keyword evidence="10 18" id="KW-0547">Nucleotide-binding</keyword>
<dbReference type="InterPro" id="IPR008271">
    <property type="entry name" value="Ser/Thr_kinase_AS"/>
</dbReference>
<evidence type="ECO:0000256" key="14">
    <source>
        <dbReference type="ARBA" id="ARBA00023136"/>
    </source>
</evidence>
<evidence type="ECO:0000256" key="7">
    <source>
        <dbReference type="ARBA" id="ARBA00022553"/>
    </source>
</evidence>
<keyword evidence="6" id="KW-0723">Serine/threonine-protein kinase</keyword>
<dbReference type="AlphaFoldDB" id="A0A8B7YR06"/>
<evidence type="ECO:0000256" key="10">
    <source>
        <dbReference type="ARBA" id="ARBA00022741"/>
    </source>
</evidence>
<dbReference type="GeneID" id="110981645"/>
<dbReference type="Pfam" id="PF02149">
    <property type="entry name" value="KA1"/>
    <property type="match status" value="1"/>
</dbReference>
<evidence type="ECO:0000259" key="21">
    <source>
        <dbReference type="PROSITE" id="PS50032"/>
    </source>
</evidence>
<evidence type="ECO:0000256" key="4">
    <source>
        <dbReference type="ARBA" id="ARBA00017168"/>
    </source>
</evidence>
<evidence type="ECO:0000256" key="16">
    <source>
        <dbReference type="ARBA" id="ARBA00047899"/>
    </source>
</evidence>
<gene>
    <name evidence="23" type="primary">LOC110981645</name>
</gene>
<evidence type="ECO:0000256" key="12">
    <source>
        <dbReference type="ARBA" id="ARBA00022840"/>
    </source>
</evidence>
<accession>A0A8B7YR06</accession>
<evidence type="ECO:0000256" key="6">
    <source>
        <dbReference type="ARBA" id="ARBA00022527"/>
    </source>
</evidence>
<proteinExistence type="inferred from homology"/>
<dbReference type="InterPro" id="IPR001772">
    <property type="entry name" value="KA1_dom"/>
</dbReference>
<comment type="catalytic activity">
    <reaction evidence="17">
        <text>L-seryl-[protein] + ATP = O-phospho-L-seryl-[protein] + ADP + H(+)</text>
        <dbReference type="Rhea" id="RHEA:17989"/>
        <dbReference type="Rhea" id="RHEA-COMP:9863"/>
        <dbReference type="Rhea" id="RHEA-COMP:11604"/>
        <dbReference type="ChEBI" id="CHEBI:15378"/>
        <dbReference type="ChEBI" id="CHEBI:29999"/>
        <dbReference type="ChEBI" id="CHEBI:30616"/>
        <dbReference type="ChEBI" id="CHEBI:83421"/>
        <dbReference type="ChEBI" id="CHEBI:456216"/>
        <dbReference type="EC" id="2.7.11.1"/>
    </reaction>
</comment>
<dbReference type="GO" id="GO:0008289">
    <property type="term" value="F:lipid binding"/>
    <property type="evidence" value="ECO:0007669"/>
    <property type="project" value="UniProtKB-KW"/>
</dbReference>
<dbReference type="InterPro" id="IPR034673">
    <property type="entry name" value="MELK"/>
</dbReference>
<dbReference type="KEGG" id="aplc:110981645"/>
<dbReference type="PROSITE" id="PS50032">
    <property type="entry name" value="KA1"/>
    <property type="match status" value="1"/>
</dbReference>
<dbReference type="Gene3D" id="3.30.310.80">
    <property type="entry name" value="Kinase associated domain 1, KA1"/>
    <property type="match status" value="1"/>
</dbReference>
<dbReference type="EC" id="2.7.11.1" evidence="3"/>
<dbReference type="InterPro" id="IPR017441">
    <property type="entry name" value="Protein_kinase_ATP_BS"/>
</dbReference>
<dbReference type="InterPro" id="IPR048637">
    <property type="entry name" value="MELK_UBA"/>
</dbReference>
<dbReference type="Gene3D" id="1.10.510.10">
    <property type="entry name" value="Transferase(Phosphotransferase) domain 1"/>
    <property type="match status" value="1"/>
</dbReference>
<feature type="domain" description="Protein kinase" evidence="20">
    <location>
        <begin position="41"/>
        <end position="293"/>
    </location>
</feature>
<dbReference type="GO" id="GO:0005737">
    <property type="term" value="C:cytoplasm"/>
    <property type="evidence" value="ECO:0007669"/>
    <property type="project" value="TreeGrafter"/>
</dbReference>
<dbReference type="PROSITE" id="PS00108">
    <property type="entry name" value="PROTEIN_KINASE_ST"/>
    <property type="match status" value="1"/>
</dbReference>
<comment type="similarity">
    <text evidence="2">Belongs to the protein kinase superfamily. CAMK Ser/Thr protein kinase family. SNF1 subfamily.</text>
</comment>
<dbReference type="InterPro" id="IPR000719">
    <property type="entry name" value="Prot_kinase_dom"/>
</dbReference>
<evidence type="ECO:0000256" key="8">
    <source>
        <dbReference type="ARBA" id="ARBA00022679"/>
    </source>
</evidence>
<evidence type="ECO:0000256" key="17">
    <source>
        <dbReference type="ARBA" id="ARBA00048679"/>
    </source>
</evidence>
<feature type="binding site" evidence="18">
    <location>
        <position position="70"/>
    </location>
    <ligand>
        <name>ATP</name>
        <dbReference type="ChEBI" id="CHEBI:30616"/>
    </ligand>
</feature>
<evidence type="ECO:0000256" key="18">
    <source>
        <dbReference type="PROSITE-ProRule" id="PRU10141"/>
    </source>
</evidence>
<reference evidence="23" key="1">
    <citation type="submission" date="2025-08" db="UniProtKB">
        <authorList>
            <consortium name="RefSeq"/>
        </authorList>
    </citation>
    <scope>IDENTIFICATION</scope>
</reference>
<keyword evidence="7" id="KW-0597">Phosphoprotein</keyword>
<dbReference type="SUPFAM" id="SSF103243">
    <property type="entry name" value="KA1-like"/>
    <property type="match status" value="1"/>
</dbReference>
<feature type="region of interest" description="Disordered" evidence="19">
    <location>
        <begin position="365"/>
        <end position="386"/>
    </location>
</feature>
<dbReference type="FunFam" id="3.30.200.20:FF:000003">
    <property type="entry name" value="Non-specific serine/threonine protein kinase"/>
    <property type="match status" value="1"/>
</dbReference>
<sequence>MSGKQRFQHSVVLRLKAPEIAINGLKQNMASSEYDVIRSRYHLKETIGSGGFAKVKLATHIASGEKVAVKIMDKRALGDDLPRVKTEIMAMKELVHQHIATLYEVVETKHKIFMVIEYCPGGELFDYIVAKDRLKESEARKFFRQILSAVAYIHHKGYAHRDLKPENLLLDEDQNLKLIDFGLAARPKGGMDQHLDTCCGSPAYAAPELVSGKQYRGAEADIWSMGVLLYALLCGFLPFDDDHVATLYKKILKGEYEEPRWLSDSSCDLLKQMLQINPKKRITMEELLSHHWVKKGHSGTVHWHSKCEKSSLNTECIAEMAEYYGKTKDDMMTIVTQWRYDEITAVYFLLVNNFVRGCKLKLPPRSKPFGDKGHNASLSTNDHHRRRHAHNHLHPTHLEPPTSSPFKFSSMEEGLENIEAYRSSTRHQDRRHSADVAHALRQASHNTVLQVEGTFVTPRNPDPPSPSTAKRTVPGKENGQPSDFDDFVKPEGLPLRTPVRHRSKSDARESGRKRREGKVASDVKTPVVPTLSLPVPHVTPSRSTEHNLHLLHIDHLSPDKRAVSMEDSLDLDPEDSGRFQHRKSSLSGSAKKIFGSFEKGLDKVKDFLTPRKWSIPGHDEPRKVKALYNVSTTSTLPPDRVLEIMYNAACKSEITVCKQKGYTLRCKKQDFKGRTILSFDMEICRLPNLDLVGIRRQRLKGDTWDFKRVSQQIMDLAKL</sequence>
<dbReference type="CDD" id="cd14341">
    <property type="entry name" value="UBA_MELK"/>
    <property type="match status" value="1"/>
</dbReference>
<evidence type="ECO:0000256" key="15">
    <source>
        <dbReference type="ARBA" id="ARBA00023306"/>
    </source>
</evidence>
<dbReference type="FunFam" id="3.30.310.80:FF:000011">
    <property type="entry name" value="Non-specific serine/threonine protein kinase"/>
    <property type="match status" value="1"/>
</dbReference>
<dbReference type="CDD" id="cd12198">
    <property type="entry name" value="MELK_C"/>
    <property type="match status" value="1"/>
</dbReference>
<dbReference type="OrthoDB" id="193931at2759"/>
<keyword evidence="5" id="KW-1003">Cell membrane</keyword>
<keyword evidence="13" id="KW-0446">Lipid-binding</keyword>
<dbReference type="Pfam" id="PF21594">
    <property type="entry name" value="UBA_MELK"/>
    <property type="match status" value="1"/>
</dbReference>
<comment type="catalytic activity">
    <reaction evidence="16">
        <text>L-threonyl-[protein] + ATP = O-phospho-L-threonyl-[protein] + ADP + H(+)</text>
        <dbReference type="Rhea" id="RHEA:46608"/>
        <dbReference type="Rhea" id="RHEA-COMP:11060"/>
        <dbReference type="Rhea" id="RHEA-COMP:11605"/>
        <dbReference type="ChEBI" id="CHEBI:15378"/>
        <dbReference type="ChEBI" id="CHEBI:30013"/>
        <dbReference type="ChEBI" id="CHEBI:30616"/>
        <dbReference type="ChEBI" id="CHEBI:61977"/>
        <dbReference type="ChEBI" id="CHEBI:456216"/>
        <dbReference type="EC" id="2.7.11.1"/>
    </reaction>
</comment>
<evidence type="ECO:0000256" key="9">
    <source>
        <dbReference type="ARBA" id="ARBA00022703"/>
    </source>
</evidence>
<dbReference type="SMART" id="SM00220">
    <property type="entry name" value="S_TKc"/>
    <property type="match status" value="1"/>
</dbReference>
<dbReference type="InterPro" id="IPR011009">
    <property type="entry name" value="Kinase-like_dom_sf"/>
</dbReference>
<dbReference type="Proteomes" id="UP000694845">
    <property type="component" value="Unplaced"/>
</dbReference>
<dbReference type="FunFam" id="1.10.510.10:FF:000901">
    <property type="entry name" value="Maternal embryonic leucine zipper kinase"/>
    <property type="match status" value="1"/>
</dbReference>
<comment type="subcellular location">
    <subcellularLocation>
        <location evidence="1">Cell membrane</location>
        <topology evidence="1">Peripheral membrane protein</topology>
    </subcellularLocation>
</comment>
<dbReference type="GO" id="GO:0006915">
    <property type="term" value="P:apoptotic process"/>
    <property type="evidence" value="ECO:0007669"/>
    <property type="project" value="UniProtKB-KW"/>
</dbReference>
<keyword evidence="14" id="KW-0472">Membrane</keyword>
<organism evidence="22 23">
    <name type="scientific">Acanthaster planci</name>
    <name type="common">Crown-of-thorns starfish</name>
    <dbReference type="NCBI Taxonomy" id="133434"/>
    <lineage>
        <taxon>Eukaryota</taxon>
        <taxon>Metazoa</taxon>
        <taxon>Echinodermata</taxon>
        <taxon>Eleutherozoa</taxon>
        <taxon>Asterozoa</taxon>
        <taxon>Asteroidea</taxon>
        <taxon>Valvatacea</taxon>
        <taxon>Valvatida</taxon>
        <taxon>Acanthasteridae</taxon>
        <taxon>Acanthaster</taxon>
    </lineage>
</organism>
<dbReference type="GO" id="GO:0035556">
    <property type="term" value="P:intracellular signal transduction"/>
    <property type="evidence" value="ECO:0007669"/>
    <property type="project" value="TreeGrafter"/>
</dbReference>
<keyword evidence="12 18" id="KW-0067">ATP-binding</keyword>
<evidence type="ECO:0000313" key="22">
    <source>
        <dbReference type="Proteomes" id="UP000694845"/>
    </source>
</evidence>
<keyword evidence="8" id="KW-0808">Transferase</keyword>
<keyword evidence="9" id="KW-0053">Apoptosis</keyword>
<dbReference type="PANTHER" id="PTHR24346">
    <property type="entry name" value="MAP/MICROTUBULE AFFINITY-REGULATING KINASE"/>
    <property type="match status" value="1"/>
</dbReference>
<evidence type="ECO:0000256" key="5">
    <source>
        <dbReference type="ARBA" id="ARBA00022475"/>
    </source>
</evidence>